<reference evidence="1" key="1">
    <citation type="journal article" date="2023" name="Science">
        <title>Genome structures resolve the early diversification of teleost fishes.</title>
        <authorList>
            <person name="Parey E."/>
            <person name="Louis A."/>
            <person name="Montfort J."/>
            <person name="Bouchez O."/>
            <person name="Roques C."/>
            <person name="Iampietro C."/>
            <person name="Lluch J."/>
            <person name="Castinel A."/>
            <person name="Donnadieu C."/>
            <person name="Desvignes T."/>
            <person name="Floi Bucao C."/>
            <person name="Jouanno E."/>
            <person name="Wen M."/>
            <person name="Mejri S."/>
            <person name="Dirks R."/>
            <person name="Jansen H."/>
            <person name="Henkel C."/>
            <person name="Chen W.J."/>
            <person name="Zahm M."/>
            <person name="Cabau C."/>
            <person name="Klopp C."/>
            <person name="Thompson A.W."/>
            <person name="Robinson-Rechavi M."/>
            <person name="Braasch I."/>
            <person name="Lecointre G."/>
            <person name="Bobe J."/>
            <person name="Postlethwait J.H."/>
            <person name="Berthelot C."/>
            <person name="Roest Crollius H."/>
            <person name="Guiguen Y."/>
        </authorList>
    </citation>
    <scope>NUCLEOTIDE SEQUENCE</scope>
    <source>
        <strain evidence="1">NC1722</strain>
    </source>
</reference>
<organism evidence="1 2">
    <name type="scientific">Aldrovandia affinis</name>
    <dbReference type="NCBI Taxonomy" id="143900"/>
    <lineage>
        <taxon>Eukaryota</taxon>
        <taxon>Metazoa</taxon>
        <taxon>Chordata</taxon>
        <taxon>Craniata</taxon>
        <taxon>Vertebrata</taxon>
        <taxon>Euteleostomi</taxon>
        <taxon>Actinopterygii</taxon>
        <taxon>Neopterygii</taxon>
        <taxon>Teleostei</taxon>
        <taxon>Notacanthiformes</taxon>
        <taxon>Halosauridae</taxon>
        <taxon>Aldrovandia</taxon>
    </lineage>
</organism>
<evidence type="ECO:0000313" key="1">
    <source>
        <dbReference type="EMBL" id="KAJ8383397.1"/>
    </source>
</evidence>
<gene>
    <name evidence="1" type="ORF">AAFF_G00220970</name>
</gene>
<dbReference type="AlphaFoldDB" id="A0AAD7W4F4"/>
<evidence type="ECO:0000313" key="2">
    <source>
        <dbReference type="Proteomes" id="UP001221898"/>
    </source>
</evidence>
<keyword evidence="2" id="KW-1185">Reference proteome</keyword>
<protein>
    <submittedName>
        <fullName evidence="1">Uncharacterized protein</fullName>
    </submittedName>
</protein>
<sequence length="98" mass="11063">MSIKTGTRPMGKKKTKAWVENGQGNSFKQSWHKSIGVRGGMAGLAQMLSRIEQLYSGVQKSESITKICLFSSFIENEHKCFTHVVFVIQECHKTLIQM</sequence>
<dbReference type="Proteomes" id="UP001221898">
    <property type="component" value="Unassembled WGS sequence"/>
</dbReference>
<comment type="caution">
    <text evidence="1">The sequence shown here is derived from an EMBL/GenBank/DDBJ whole genome shotgun (WGS) entry which is preliminary data.</text>
</comment>
<accession>A0AAD7W4F4</accession>
<name>A0AAD7W4F4_9TELE</name>
<dbReference type="EMBL" id="JAINUG010000294">
    <property type="protein sequence ID" value="KAJ8383397.1"/>
    <property type="molecule type" value="Genomic_DNA"/>
</dbReference>
<proteinExistence type="predicted"/>